<reference evidence="1" key="1">
    <citation type="journal article" date="2021" name="Int. J. Syst. Evol. Microbiol.">
        <title>Bradyrhizobium septentrionale sp. nov. (sv. septentrionale) and Bradyrhizobium quebecense sp. nov. (sv. septentrionale) associated with legumes native to Canada possess rearranged symbiosis genes and numerous insertion sequences.</title>
        <authorList>
            <person name="Bromfield E.S.P."/>
            <person name="Cloutier S."/>
        </authorList>
    </citation>
    <scope>NUCLEOTIDE SEQUENCE</scope>
    <source>
        <strain evidence="1">5S5</strain>
    </source>
</reference>
<gene>
    <name evidence="1" type="ORF">WDK88_22825</name>
</gene>
<evidence type="ECO:0000313" key="2">
    <source>
        <dbReference type="Proteomes" id="UP001432046"/>
    </source>
</evidence>
<keyword evidence="2" id="KW-1185">Reference proteome</keyword>
<name>A0ABZ2NN56_9BRAD</name>
<accession>A0ABZ2NN56</accession>
<proteinExistence type="predicted"/>
<sequence>MNTSPAIIEMPQPLGFYAGQLYDRGIKYLNAFEMLTRDVKRIQEFYHPSYFLCAHALELFLKAYLAASGVAKLQLRKPRQRIEGPSASNGVR</sequence>
<dbReference type="Proteomes" id="UP001432046">
    <property type="component" value="Chromosome"/>
</dbReference>
<dbReference type="RefSeq" id="WP_338821424.1">
    <property type="nucleotide sequence ID" value="NZ_CP147708.1"/>
</dbReference>
<organism evidence="1 2">
    <name type="scientific">Bradyrhizobium septentrionale</name>
    <dbReference type="NCBI Taxonomy" id="1404411"/>
    <lineage>
        <taxon>Bacteria</taxon>
        <taxon>Pseudomonadati</taxon>
        <taxon>Pseudomonadota</taxon>
        <taxon>Alphaproteobacteria</taxon>
        <taxon>Hyphomicrobiales</taxon>
        <taxon>Nitrobacteraceae</taxon>
        <taxon>Bradyrhizobium</taxon>
    </lineage>
</organism>
<reference evidence="1" key="2">
    <citation type="submission" date="2024-03" db="EMBL/GenBank/DDBJ databases">
        <authorList>
            <person name="Bromfield E.S.P."/>
            <person name="Cloutier S."/>
        </authorList>
    </citation>
    <scope>NUCLEOTIDE SEQUENCE</scope>
    <source>
        <strain evidence="1">5S5</strain>
    </source>
</reference>
<evidence type="ECO:0008006" key="3">
    <source>
        <dbReference type="Google" id="ProtNLM"/>
    </source>
</evidence>
<dbReference type="EMBL" id="CP147711">
    <property type="protein sequence ID" value="WXC76351.1"/>
    <property type="molecule type" value="Genomic_DNA"/>
</dbReference>
<evidence type="ECO:0000313" key="1">
    <source>
        <dbReference type="EMBL" id="WXC76351.1"/>
    </source>
</evidence>
<protein>
    <recommendedName>
        <fullName evidence="3">HEPN domain-containing protein</fullName>
    </recommendedName>
</protein>